<dbReference type="Proteomes" id="UP001056384">
    <property type="component" value="Chromosome 2"/>
</dbReference>
<reference evidence="2" key="1">
    <citation type="submission" date="2022-06" db="EMBL/GenBank/DDBJ databases">
        <title>Complete genome sequences of two strains of the flax pathogen Septoria linicola.</title>
        <authorList>
            <person name="Lapalu N."/>
            <person name="Simon A."/>
            <person name="Demenou B."/>
            <person name="Paumier D."/>
            <person name="Guillot M.-P."/>
            <person name="Gout L."/>
            <person name="Valade R."/>
        </authorList>
    </citation>
    <scope>NUCLEOTIDE SEQUENCE</scope>
    <source>
        <strain evidence="2">SE15195</strain>
    </source>
</reference>
<proteinExistence type="predicted"/>
<evidence type="ECO:0000313" key="2">
    <source>
        <dbReference type="EMBL" id="USW48805.1"/>
    </source>
</evidence>
<feature type="region of interest" description="Disordered" evidence="1">
    <location>
        <begin position="1"/>
        <end position="35"/>
    </location>
</feature>
<keyword evidence="3" id="KW-1185">Reference proteome</keyword>
<protein>
    <submittedName>
        <fullName evidence="2">Uncharacterized protein</fullName>
    </submittedName>
</protein>
<accession>A0A9Q9ALT4</accession>
<name>A0A9Q9ALT4_9PEZI</name>
<gene>
    <name evidence="2" type="ORF">Slin15195_G021240</name>
</gene>
<evidence type="ECO:0000313" key="3">
    <source>
        <dbReference type="Proteomes" id="UP001056384"/>
    </source>
</evidence>
<sequence length="153" mass="17389">MADPPLEGMPSTQPDGRKMDADITSHSSRVMKSPGEPKSCLLLKKLPAELRVRVYEMAFTSHHKLNDAVAIFAPKPPSKNLLANQEARACYKQAYQKYWRETKFYYNEYEHARRITQSPMKQSVLDRDLDQITSMTITSVDAISLPGVESRTV</sequence>
<organism evidence="2 3">
    <name type="scientific">Septoria linicola</name>
    <dbReference type="NCBI Taxonomy" id="215465"/>
    <lineage>
        <taxon>Eukaryota</taxon>
        <taxon>Fungi</taxon>
        <taxon>Dikarya</taxon>
        <taxon>Ascomycota</taxon>
        <taxon>Pezizomycotina</taxon>
        <taxon>Dothideomycetes</taxon>
        <taxon>Dothideomycetidae</taxon>
        <taxon>Mycosphaerellales</taxon>
        <taxon>Mycosphaerellaceae</taxon>
        <taxon>Septoria</taxon>
    </lineage>
</organism>
<dbReference type="EMBL" id="CP099419">
    <property type="protein sequence ID" value="USW48805.1"/>
    <property type="molecule type" value="Genomic_DNA"/>
</dbReference>
<evidence type="ECO:0000256" key="1">
    <source>
        <dbReference type="SAM" id="MobiDB-lite"/>
    </source>
</evidence>
<dbReference type="AlphaFoldDB" id="A0A9Q9ALT4"/>